<dbReference type="PANTHER" id="PTHR30328:SF54">
    <property type="entry name" value="HTH-TYPE TRANSCRIPTIONAL REPRESSOR SCO4008"/>
    <property type="match status" value="1"/>
</dbReference>
<accession>W7C5T2</accession>
<protein>
    <submittedName>
        <fullName evidence="4">TetR family transcriptional regulator</fullName>
    </submittedName>
</protein>
<evidence type="ECO:0000256" key="2">
    <source>
        <dbReference type="PROSITE-ProRule" id="PRU00335"/>
    </source>
</evidence>
<dbReference type="Pfam" id="PF00440">
    <property type="entry name" value="TetR_N"/>
    <property type="match status" value="1"/>
</dbReference>
<dbReference type="PROSITE" id="PS50977">
    <property type="entry name" value="HTH_TETR_2"/>
    <property type="match status" value="1"/>
</dbReference>
<dbReference type="InterPro" id="IPR001647">
    <property type="entry name" value="HTH_TetR"/>
</dbReference>
<dbReference type="PANTHER" id="PTHR30328">
    <property type="entry name" value="TRANSCRIPTIONAL REPRESSOR"/>
    <property type="match status" value="1"/>
</dbReference>
<reference evidence="4 5" key="1">
    <citation type="journal article" date="2014" name="Int. J. Syst. Evol. Microbiol.">
        <title>Listeria floridensis sp. nov., Listeria aquatica sp. nov., Listeria cornellensis sp. nov., Listeria riparia sp. nov. and Listeria grandensis sp. nov., from agricultural and natural environments.</title>
        <authorList>
            <person name="den Bakker H.C."/>
            <person name="Warchocki S."/>
            <person name="Wright E.M."/>
            <person name="Allred A.F."/>
            <person name="Ahlstrom C."/>
            <person name="Manuel C.S."/>
            <person name="Stasiewicz M.J."/>
            <person name="Burrell A."/>
            <person name="Roof S."/>
            <person name="Strawn L."/>
            <person name="Fortes E.D."/>
            <person name="Nightingale K.K."/>
            <person name="Kephart D."/>
            <person name="Wiedmann M."/>
        </authorList>
    </citation>
    <scope>NUCLEOTIDE SEQUENCE [LARGE SCALE GENOMIC DNA]</scope>
    <source>
        <strain evidence="5">FSL F6-969</strain>
    </source>
</reference>
<dbReference type="GO" id="GO:0003677">
    <property type="term" value="F:DNA binding"/>
    <property type="evidence" value="ECO:0007669"/>
    <property type="project" value="UniProtKB-UniRule"/>
</dbReference>
<dbReference type="AlphaFoldDB" id="W7C5T2"/>
<dbReference type="InterPro" id="IPR009057">
    <property type="entry name" value="Homeodomain-like_sf"/>
</dbReference>
<evidence type="ECO:0000256" key="1">
    <source>
        <dbReference type="ARBA" id="ARBA00023125"/>
    </source>
</evidence>
<dbReference type="SUPFAM" id="SSF46689">
    <property type="entry name" value="Homeodomain-like"/>
    <property type="match status" value="1"/>
</dbReference>
<keyword evidence="1 2" id="KW-0238">DNA-binding</keyword>
<feature type="DNA-binding region" description="H-T-H motif" evidence="2">
    <location>
        <begin position="25"/>
        <end position="44"/>
    </location>
</feature>
<dbReference type="PRINTS" id="PR00455">
    <property type="entry name" value="HTHTETR"/>
</dbReference>
<dbReference type="PROSITE" id="PS01081">
    <property type="entry name" value="HTH_TETR_1"/>
    <property type="match status" value="1"/>
</dbReference>
<feature type="domain" description="HTH tetR-type" evidence="3">
    <location>
        <begin position="2"/>
        <end position="62"/>
    </location>
</feature>
<organism evidence="4 5">
    <name type="scientific">Listeria cornellensis FSL F6-0969</name>
    <dbReference type="NCBI Taxonomy" id="1265820"/>
    <lineage>
        <taxon>Bacteria</taxon>
        <taxon>Bacillati</taxon>
        <taxon>Bacillota</taxon>
        <taxon>Bacilli</taxon>
        <taxon>Bacillales</taxon>
        <taxon>Listeriaceae</taxon>
        <taxon>Listeria</taxon>
    </lineage>
</organism>
<dbReference type="PATRIC" id="fig|1265820.5.peg.1175"/>
<dbReference type="EMBL" id="AODE01000013">
    <property type="protein sequence ID" value="EUJ31031.1"/>
    <property type="molecule type" value="Genomic_DNA"/>
</dbReference>
<comment type="caution">
    <text evidence="4">The sequence shown here is derived from an EMBL/GenBank/DDBJ whole genome shotgun (WGS) entry which is preliminary data.</text>
</comment>
<evidence type="ECO:0000313" key="5">
    <source>
        <dbReference type="Proteomes" id="UP000019254"/>
    </source>
</evidence>
<evidence type="ECO:0000313" key="4">
    <source>
        <dbReference type="EMBL" id="EUJ31031.1"/>
    </source>
</evidence>
<name>W7C5T2_9LIST</name>
<dbReference type="STRING" id="1265820.PCORN_05995"/>
<sequence length="98" mass="10833">MEDKRDKILKVAVEEFADHGYKAASTNRISEIAGVSKGLIFHYFGSKEKTIYSGGWLFGGFSDAGSTDWGHANGGLYARRNLVDEAEAEFQQEPPRGF</sequence>
<dbReference type="Gene3D" id="1.10.357.10">
    <property type="entry name" value="Tetracycline Repressor, domain 2"/>
    <property type="match status" value="1"/>
</dbReference>
<dbReference type="Proteomes" id="UP000019254">
    <property type="component" value="Unassembled WGS sequence"/>
</dbReference>
<dbReference type="GO" id="GO:0006355">
    <property type="term" value="P:regulation of DNA-templated transcription"/>
    <property type="evidence" value="ECO:0007669"/>
    <property type="project" value="UniProtKB-ARBA"/>
</dbReference>
<gene>
    <name evidence="4" type="ORF">PCORN_05995</name>
</gene>
<evidence type="ECO:0000259" key="3">
    <source>
        <dbReference type="PROSITE" id="PS50977"/>
    </source>
</evidence>
<proteinExistence type="predicted"/>
<dbReference type="InterPro" id="IPR023772">
    <property type="entry name" value="DNA-bd_HTH_TetR-type_CS"/>
</dbReference>
<dbReference type="OrthoDB" id="9780939at2"/>
<dbReference type="InterPro" id="IPR050109">
    <property type="entry name" value="HTH-type_TetR-like_transc_reg"/>
</dbReference>
<keyword evidence="5" id="KW-1185">Reference proteome</keyword>